<proteinExistence type="predicted"/>
<feature type="compositionally biased region" description="Acidic residues" evidence="1">
    <location>
        <begin position="1"/>
        <end position="14"/>
    </location>
</feature>
<evidence type="ECO:0000313" key="3">
    <source>
        <dbReference type="Proteomes" id="UP000279384"/>
    </source>
</evidence>
<sequence length="58" mass="7216">MSNDYEDDEYDEVYEDWKEEERREEEEARYENECMDNDPYSDDEKANMGSSEFFYDND</sequence>
<comment type="caution">
    <text evidence="2">The sequence shown here is derived from an EMBL/GenBank/DDBJ whole genome shotgun (WGS) entry which is preliminary data.</text>
</comment>
<name>A0A495BGW2_VOGIN</name>
<dbReference type="RefSeq" id="WP_170152119.1">
    <property type="nucleotide sequence ID" value="NZ_RBID01000013.1"/>
</dbReference>
<organism evidence="2 3">
    <name type="scientific">Vogesella indigofera</name>
    <name type="common">Pseudomonas indigofera</name>
    <dbReference type="NCBI Taxonomy" id="45465"/>
    <lineage>
        <taxon>Bacteria</taxon>
        <taxon>Pseudomonadati</taxon>
        <taxon>Pseudomonadota</taxon>
        <taxon>Betaproteobacteria</taxon>
        <taxon>Neisseriales</taxon>
        <taxon>Chromobacteriaceae</taxon>
        <taxon>Vogesella</taxon>
    </lineage>
</organism>
<feature type="region of interest" description="Disordered" evidence="1">
    <location>
        <begin position="1"/>
        <end position="58"/>
    </location>
</feature>
<gene>
    <name evidence="2" type="ORF">C8E02_1402</name>
</gene>
<reference evidence="2 3" key="1">
    <citation type="submission" date="2018-10" db="EMBL/GenBank/DDBJ databases">
        <title>Genomic Encyclopedia of Type Strains, Phase IV (KMG-IV): sequencing the most valuable type-strain genomes for metagenomic binning, comparative biology and taxonomic classification.</title>
        <authorList>
            <person name="Goeker M."/>
        </authorList>
    </citation>
    <scope>NUCLEOTIDE SEQUENCE [LARGE SCALE GENOMIC DNA]</scope>
    <source>
        <strain evidence="2 3">DSM 3303</strain>
    </source>
</reference>
<accession>A0A495BGW2</accession>
<dbReference type="AlphaFoldDB" id="A0A495BGW2"/>
<evidence type="ECO:0000313" key="2">
    <source>
        <dbReference type="EMBL" id="RKQ60058.1"/>
    </source>
</evidence>
<evidence type="ECO:0000256" key="1">
    <source>
        <dbReference type="SAM" id="MobiDB-lite"/>
    </source>
</evidence>
<dbReference type="EMBL" id="RBID01000013">
    <property type="protein sequence ID" value="RKQ60058.1"/>
    <property type="molecule type" value="Genomic_DNA"/>
</dbReference>
<feature type="compositionally biased region" description="Basic and acidic residues" evidence="1">
    <location>
        <begin position="15"/>
        <end position="32"/>
    </location>
</feature>
<protein>
    <submittedName>
        <fullName evidence="2">Uncharacterized protein</fullName>
    </submittedName>
</protein>
<dbReference type="Proteomes" id="UP000279384">
    <property type="component" value="Unassembled WGS sequence"/>
</dbReference>